<dbReference type="Proteomes" id="UP000307874">
    <property type="component" value="Unassembled WGS sequence"/>
</dbReference>
<dbReference type="Gene3D" id="3.30.2000.30">
    <property type="match status" value="1"/>
</dbReference>
<organism evidence="1 2">
    <name type="scientific">Martelella lutilitoris</name>
    <dbReference type="NCBI Taxonomy" id="2583532"/>
    <lineage>
        <taxon>Bacteria</taxon>
        <taxon>Pseudomonadati</taxon>
        <taxon>Pseudomonadota</taxon>
        <taxon>Alphaproteobacteria</taxon>
        <taxon>Hyphomicrobiales</taxon>
        <taxon>Aurantimonadaceae</taxon>
        <taxon>Martelella</taxon>
    </lineage>
</organism>
<protein>
    <submittedName>
        <fullName evidence="1">DUF3168 domain-containing protein</fullName>
    </submittedName>
</protein>
<evidence type="ECO:0000313" key="2">
    <source>
        <dbReference type="Proteomes" id="UP000307874"/>
    </source>
</evidence>
<reference evidence="1 2" key="2">
    <citation type="submission" date="2019-06" db="EMBL/GenBank/DDBJ databases">
        <title>Martelella lutilitoris sp. nov., isolated from a tidal mudflat.</title>
        <authorList>
            <person name="Kim Y.-J."/>
        </authorList>
    </citation>
    <scope>NUCLEOTIDE SEQUENCE [LARGE SCALE GENOMIC DNA]</scope>
    <source>
        <strain evidence="1 2">GH2-6</strain>
    </source>
</reference>
<name>A0A5C4JN99_9HYPH</name>
<sequence>MDPNYELTRVVINRLKRDVSVSGFVAARVFDRVPAEPKPAFPYISMGPSDSLQDDAECIMGEEISFQIDCWSEGDGEAYGSAEVKKLAGAVKRCLHGAEVTVIDREPFERYRAEDSASGIRLYPSVVMDFCSGLSLSPIETGNVTIDHRITRILREPNGITNHAALSFTAFVEID</sequence>
<comment type="caution">
    <text evidence="1">The sequence shown here is derived from an EMBL/GenBank/DDBJ whole genome shotgun (WGS) entry which is preliminary data.</text>
</comment>
<proteinExistence type="predicted"/>
<dbReference type="InterPro" id="IPR053745">
    <property type="entry name" value="Viral_Tail_Comp_sf"/>
</dbReference>
<dbReference type="InterPro" id="IPR021508">
    <property type="entry name" value="Gp17-like"/>
</dbReference>
<evidence type="ECO:0000313" key="1">
    <source>
        <dbReference type="EMBL" id="TNB46808.1"/>
    </source>
</evidence>
<reference evidence="1 2" key="1">
    <citation type="submission" date="2019-05" db="EMBL/GenBank/DDBJ databases">
        <authorList>
            <person name="Lee S.D."/>
        </authorList>
    </citation>
    <scope>NUCLEOTIDE SEQUENCE [LARGE SCALE GENOMIC DNA]</scope>
    <source>
        <strain evidence="1 2">GH2-6</strain>
    </source>
</reference>
<keyword evidence="2" id="KW-1185">Reference proteome</keyword>
<dbReference type="RefSeq" id="WP_138749249.1">
    <property type="nucleotide sequence ID" value="NZ_VCLB01000008.1"/>
</dbReference>
<gene>
    <name evidence="1" type="ORF">FF124_14720</name>
</gene>
<dbReference type="OrthoDB" id="7630456at2"/>
<accession>A0A5C4JN99</accession>
<dbReference type="EMBL" id="VCLB01000008">
    <property type="protein sequence ID" value="TNB46808.1"/>
    <property type="molecule type" value="Genomic_DNA"/>
</dbReference>
<dbReference type="Pfam" id="PF11367">
    <property type="entry name" value="Tail_completion_gp17"/>
    <property type="match status" value="1"/>
</dbReference>
<dbReference type="AlphaFoldDB" id="A0A5C4JN99"/>